<name>A0A9P7MFH1_9HYPO</name>
<evidence type="ECO:0000256" key="2">
    <source>
        <dbReference type="SAM" id="Phobius"/>
    </source>
</evidence>
<feature type="transmembrane region" description="Helical" evidence="2">
    <location>
        <begin position="37"/>
        <end position="62"/>
    </location>
</feature>
<dbReference type="EMBL" id="SRPO01000086">
    <property type="protein sequence ID" value="KAG5942035.1"/>
    <property type="molecule type" value="Genomic_DNA"/>
</dbReference>
<keyword evidence="2" id="KW-0472">Membrane</keyword>
<comment type="caution">
    <text evidence="3">The sequence shown here is derived from an EMBL/GenBank/DDBJ whole genome shotgun (WGS) entry which is preliminary data.</text>
</comment>
<evidence type="ECO:0000313" key="3">
    <source>
        <dbReference type="EMBL" id="KAG5942035.1"/>
    </source>
</evidence>
<accession>A0A9P7MFH1</accession>
<keyword evidence="2" id="KW-0812">Transmembrane</keyword>
<proteinExistence type="predicted"/>
<organism evidence="3 4">
    <name type="scientific">Claviceps pazoutovae</name>
    <dbReference type="NCBI Taxonomy" id="1649127"/>
    <lineage>
        <taxon>Eukaryota</taxon>
        <taxon>Fungi</taxon>
        <taxon>Dikarya</taxon>
        <taxon>Ascomycota</taxon>
        <taxon>Pezizomycotina</taxon>
        <taxon>Sordariomycetes</taxon>
        <taxon>Hypocreomycetidae</taxon>
        <taxon>Hypocreales</taxon>
        <taxon>Clavicipitaceae</taxon>
        <taxon>Claviceps</taxon>
    </lineage>
</organism>
<dbReference type="Proteomes" id="UP000706124">
    <property type="component" value="Unassembled WGS sequence"/>
</dbReference>
<evidence type="ECO:0000313" key="4">
    <source>
        <dbReference type="Proteomes" id="UP000706124"/>
    </source>
</evidence>
<feature type="region of interest" description="Disordered" evidence="1">
    <location>
        <begin position="86"/>
        <end position="117"/>
    </location>
</feature>
<keyword evidence="2" id="KW-1133">Transmembrane helix</keyword>
<sequence length="117" mass="12851">MYILSSIGLSRQFLSQYPAESNHVFPRDQDIDPSTRYGIMIALSISSGAFFVACIGLTIALCDWRMRYLKLRQELDERGLKGLGLAEKNTMRQDTEADTSGGQEASDVGEARASGAL</sequence>
<dbReference type="OrthoDB" id="4934281at2759"/>
<evidence type="ECO:0000256" key="1">
    <source>
        <dbReference type="SAM" id="MobiDB-lite"/>
    </source>
</evidence>
<reference evidence="3 4" key="1">
    <citation type="journal article" date="2020" name="bioRxiv">
        <title>Whole genome comparisons of ergot fungi reveals the divergence and evolution of species within the genus Claviceps are the result of varying mechanisms driving genome evolution and host range expansion.</title>
        <authorList>
            <person name="Wyka S.A."/>
            <person name="Mondo S.J."/>
            <person name="Liu M."/>
            <person name="Dettman J."/>
            <person name="Nalam V."/>
            <person name="Broders K.D."/>
        </authorList>
    </citation>
    <scope>NUCLEOTIDE SEQUENCE [LARGE SCALE GENOMIC DNA]</scope>
    <source>
        <strain evidence="3 4">CCC 1485</strain>
    </source>
</reference>
<dbReference type="AlphaFoldDB" id="A0A9P7MFH1"/>
<keyword evidence="4" id="KW-1185">Reference proteome</keyword>
<gene>
    <name evidence="3" type="ORF">E4U60_007512</name>
</gene>
<protein>
    <submittedName>
        <fullName evidence="3">Uncharacterized protein</fullName>
    </submittedName>
</protein>